<keyword evidence="1" id="KW-0472">Membrane</keyword>
<evidence type="ECO:0000259" key="3">
    <source>
        <dbReference type="Pfam" id="PF09851"/>
    </source>
</evidence>
<dbReference type="AlphaFoldDB" id="A0A1Y5TXU4"/>
<proteinExistence type="predicted"/>
<reference evidence="4 5" key="1">
    <citation type="submission" date="2017-03" db="EMBL/GenBank/DDBJ databases">
        <authorList>
            <person name="Afonso C.L."/>
            <person name="Miller P.J."/>
            <person name="Scott M.A."/>
            <person name="Spackman E."/>
            <person name="Goraichik I."/>
            <person name="Dimitrov K.M."/>
            <person name="Suarez D.L."/>
            <person name="Swayne D.E."/>
        </authorList>
    </citation>
    <scope>NUCLEOTIDE SEQUENCE [LARGE SCALE GENOMIC DNA]</scope>
    <source>
        <strain evidence="4 5">CECT 7023</strain>
    </source>
</reference>
<protein>
    <recommendedName>
        <fullName evidence="3">SHOCT domain-containing protein</fullName>
    </recommendedName>
</protein>
<keyword evidence="2" id="KW-0732">Signal</keyword>
<sequence>MRQTALLAITGLAAPTLAAADPGENWQEGYGHMMWGGGHGIFGGLMMILFWGIVIALIVFAVKWFNDNQGGGNRGKRDALEILRERFASGEIDEKEFDSRRKALEK</sequence>
<feature type="signal peptide" evidence="2">
    <location>
        <begin position="1"/>
        <end position="20"/>
    </location>
</feature>
<feature type="chain" id="PRO_5012260881" description="SHOCT domain-containing protein" evidence="2">
    <location>
        <begin position="21"/>
        <end position="106"/>
    </location>
</feature>
<dbReference type="Proteomes" id="UP000193900">
    <property type="component" value="Unassembled WGS sequence"/>
</dbReference>
<keyword evidence="5" id="KW-1185">Reference proteome</keyword>
<feature type="domain" description="SHOCT" evidence="3">
    <location>
        <begin position="78"/>
        <end position="104"/>
    </location>
</feature>
<organism evidence="4 5">
    <name type="scientific">Roseisalinus antarcticus</name>
    <dbReference type="NCBI Taxonomy" id="254357"/>
    <lineage>
        <taxon>Bacteria</taxon>
        <taxon>Pseudomonadati</taxon>
        <taxon>Pseudomonadota</taxon>
        <taxon>Alphaproteobacteria</taxon>
        <taxon>Rhodobacterales</taxon>
        <taxon>Roseobacteraceae</taxon>
        <taxon>Roseisalinus</taxon>
    </lineage>
</organism>
<accession>A0A1Y5TXU4</accession>
<dbReference type="EMBL" id="FWFZ01000042">
    <property type="protein sequence ID" value="SLN76463.1"/>
    <property type="molecule type" value="Genomic_DNA"/>
</dbReference>
<dbReference type="InterPro" id="IPR018649">
    <property type="entry name" value="SHOCT"/>
</dbReference>
<evidence type="ECO:0000313" key="5">
    <source>
        <dbReference type="Proteomes" id="UP000193900"/>
    </source>
</evidence>
<keyword evidence="1" id="KW-0812">Transmembrane</keyword>
<evidence type="ECO:0000256" key="1">
    <source>
        <dbReference type="SAM" id="Phobius"/>
    </source>
</evidence>
<evidence type="ECO:0000313" key="4">
    <source>
        <dbReference type="EMBL" id="SLN76463.1"/>
    </source>
</evidence>
<dbReference type="RefSeq" id="WP_234992371.1">
    <property type="nucleotide sequence ID" value="NZ_FWFZ01000042.1"/>
</dbReference>
<evidence type="ECO:0000256" key="2">
    <source>
        <dbReference type="SAM" id="SignalP"/>
    </source>
</evidence>
<feature type="transmembrane region" description="Helical" evidence="1">
    <location>
        <begin position="44"/>
        <end position="65"/>
    </location>
</feature>
<keyword evidence="1" id="KW-1133">Transmembrane helix</keyword>
<gene>
    <name evidence="4" type="ORF">ROA7023_04176</name>
</gene>
<name>A0A1Y5TXU4_9RHOB</name>
<dbReference type="Pfam" id="PF09851">
    <property type="entry name" value="SHOCT"/>
    <property type="match status" value="1"/>
</dbReference>